<name>A0A381VRQ2_9ZZZZ</name>
<reference evidence="1" key="1">
    <citation type="submission" date="2018-05" db="EMBL/GenBank/DDBJ databases">
        <authorList>
            <person name="Lanie J.A."/>
            <person name="Ng W.-L."/>
            <person name="Kazmierczak K.M."/>
            <person name="Andrzejewski T.M."/>
            <person name="Davidsen T.M."/>
            <person name="Wayne K.J."/>
            <person name="Tettelin H."/>
            <person name="Glass J.I."/>
            <person name="Rusch D."/>
            <person name="Podicherti R."/>
            <person name="Tsui H.-C.T."/>
            <person name="Winkler M.E."/>
        </authorList>
    </citation>
    <scope>NUCLEOTIDE SEQUENCE</scope>
</reference>
<gene>
    <name evidence="1" type="ORF">METZ01_LOCUS95819</name>
</gene>
<organism evidence="1">
    <name type="scientific">marine metagenome</name>
    <dbReference type="NCBI Taxonomy" id="408172"/>
    <lineage>
        <taxon>unclassified sequences</taxon>
        <taxon>metagenomes</taxon>
        <taxon>ecological metagenomes</taxon>
    </lineage>
</organism>
<proteinExistence type="predicted"/>
<dbReference type="EMBL" id="UINC01009587">
    <property type="protein sequence ID" value="SVA42965.1"/>
    <property type="molecule type" value="Genomic_DNA"/>
</dbReference>
<protein>
    <submittedName>
        <fullName evidence="1">Uncharacterized protein</fullName>
    </submittedName>
</protein>
<dbReference type="AlphaFoldDB" id="A0A381VRQ2"/>
<sequence length="75" mass="8012">MTQTISPLSKSENFVMPGLITFAPLHTNLIAPMSTITYGNFSNTSVLSKNGSMVSPIFTAVIPSPVIMTPFSFTS</sequence>
<accession>A0A381VRQ2</accession>
<evidence type="ECO:0000313" key="1">
    <source>
        <dbReference type="EMBL" id="SVA42965.1"/>
    </source>
</evidence>